<gene>
    <name evidence="2" type="ORF">THARTR1_07169</name>
</gene>
<keyword evidence="1" id="KW-0732">Signal</keyword>
<dbReference type="OrthoDB" id="2157530at2759"/>
<feature type="chain" id="PRO_5014418437" evidence="1">
    <location>
        <begin position="20"/>
        <end position="79"/>
    </location>
</feature>
<reference evidence="2 3" key="1">
    <citation type="submission" date="2017-02" db="EMBL/GenBank/DDBJ databases">
        <title>Genomes of Trichoderma spp. with biocontrol activity.</title>
        <authorList>
            <person name="Gardiner D."/>
            <person name="Kazan K."/>
            <person name="Vos C."/>
            <person name="Harvey P."/>
        </authorList>
    </citation>
    <scope>NUCLEOTIDE SEQUENCE [LARGE SCALE GENOMIC DNA]</scope>
    <source>
        <strain evidence="2 3">Tr1</strain>
    </source>
</reference>
<name>A0A2K0U2G4_TRIHA</name>
<organism evidence="2 3">
    <name type="scientific">Trichoderma harzianum</name>
    <name type="common">Hypocrea lixii</name>
    <dbReference type="NCBI Taxonomy" id="5544"/>
    <lineage>
        <taxon>Eukaryota</taxon>
        <taxon>Fungi</taxon>
        <taxon>Dikarya</taxon>
        <taxon>Ascomycota</taxon>
        <taxon>Pezizomycotina</taxon>
        <taxon>Sordariomycetes</taxon>
        <taxon>Hypocreomycetidae</taxon>
        <taxon>Hypocreales</taxon>
        <taxon>Hypocreaceae</taxon>
        <taxon>Trichoderma</taxon>
    </lineage>
</organism>
<dbReference type="Proteomes" id="UP000236290">
    <property type="component" value="Unassembled WGS sequence"/>
</dbReference>
<evidence type="ECO:0000313" key="3">
    <source>
        <dbReference type="Proteomes" id="UP000236290"/>
    </source>
</evidence>
<protein>
    <submittedName>
        <fullName evidence="2">Uncharacterized protein</fullName>
    </submittedName>
</protein>
<dbReference type="AlphaFoldDB" id="A0A2K0U2G4"/>
<evidence type="ECO:0000313" key="2">
    <source>
        <dbReference type="EMBL" id="PNP51960.1"/>
    </source>
</evidence>
<sequence>MDWIQQVWHLLLGWATTATRELLVHQLGMIFFQDHMKDEWSKAVANYDWQMHYFKGYAEFTETILKGSEYSQDDKLFVA</sequence>
<proteinExistence type="predicted"/>
<accession>A0A2K0U2G4</accession>
<evidence type="ECO:0000256" key="1">
    <source>
        <dbReference type="SAM" id="SignalP"/>
    </source>
</evidence>
<dbReference type="EMBL" id="MTYI01000111">
    <property type="protein sequence ID" value="PNP51960.1"/>
    <property type="molecule type" value="Genomic_DNA"/>
</dbReference>
<feature type="signal peptide" evidence="1">
    <location>
        <begin position="1"/>
        <end position="19"/>
    </location>
</feature>
<comment type="caution">
    <text evidence="2">The sequence shown here is derived from an EMBL/GenBank/DDBJ whole genome shotgun (WGS) entry which is preliminary data.</text>
</comment>